<dbReference type="InterPro" id="IPR036388">
    <property type="entry name" value="WH-like_DNA-bd_sf"/>
</dbReference>
<dbReference type="Proteomes" id="UP000198949">
    <property type="component" value="Unassembled WGS sequence"/>
</dbReference>
<sequence length="198" mass="21685">MDGSGPLELSTAALKALAHPLRIELWELLREHGPATATQLSERTGHNTGVISYHLRQLAGSGLIENAEGRSPGRGKGRERWWRTVPGGFSFRPDLVDADAEPAAALLVDEMARRRAEELIAFQRRAPTLPEEWIDASLNSSYTLGMTAERLAEFTAEVRAVIERYASDEESPGAARVAVQFHAFPVDVDDDHSTRGTA</sequence>
<accession>A0A1G7DE28</accession>
<evidence type="ECO:0000313" key="2">
    <source>
        <dbReference type="EMBL" id="SDE49763.1"/>
    </source>
</evidence>
<protein>
    <submittedName>
        <fullName evidence="2">Helix-turn-helix domain-containing protein</fullName>
    </submittedName>
</protein>
<evidence type="ECO:0000313" key="3">
    <source>
        <dbReference type="Proteomes" id="UP000198949"/>
    </source>
</evidence>
<dbReference type="CDD" id="cd00090">
    <property type="entry name" value="HTH_ARSR"/>
    <property type="match status" value="1"/>
</dbReference>
<feature type="domain" description="HTH arsR-type" evidence="1">
    <location>
        <begin position="12"/>
        <end position="97"/>
    </location>
</feature>
<dbReference type="InterPro" id="IPR001845">
    <property type="entry name" value="HTH_ArsR_DNA-bd_dom"/>
</dbReference>
<dbReference type="STRING" id="58114.SAMN05216270_12452"/>
<evidence type="ECO:0000259" key="1">
    <source>
        <dbReference type="SMART" id="SM00418"/>
    </source>
</evidence>
<dbReference type="SMART" id="SM00418">
    <property type="entry name" value="HTH_ARSR"/>
    <property type="match status" value="1"/>
</dbReference>
<keyword evidence="3" id="KW-1185">Reference proteome</keyword>
<dbReference type="RefSeq" id="WP_218125519.1">
    <property type="nucleotide sequence ID" value="NZ_FNAD01000024.1"/>
</dbReference>
<dbReference type="Pfam" id="PF12840">
    <property type="entry name" value="HTH_20"/>
    <property type="match status" value="1"/>
</dbReference>
<gene>
    <name evidence="2" type="ORF">SAMN05216270_12452</name>
</gene>
<dbReference type="InterPro" id="IPR036390">
    <property type="entry name" value="WH_DNA-bd_sf"/>
</dbReference>
<dbReference type="EMBL" id="FNAD01000024">
    <property type="protein sequence ID" value="SDE49763.1"/>
    <property type="molecule type" value="Genomic_DNA"/>
</dbReference>
<dbReference type="AlphaFoldDB" id="A0A1G7DE28"/>
<dbReference type="GO" id="GO:0003700">
    <property type="term" value="F:DNA-binding transcription factor activity"/>
    <property type="evidence" value="ECO:0007669"/>
    <property type="project" value="InterPro"/>
</dbReference>
<proteinExistence type="predicted"/>
<organism evidence="2 3">
    <name type="scientific">Glycomyces harbinensis</name>
    <dbReference type="NCBI Taxonomy" id="58114"/>
    <lineage>
        <taxon>Bacteria</taxon>
        <taxon>Bacillati</taxon>
        <taxon>Actinomycetota</taxon>
        <taxon>Actinomycetes</taxon>
        <taxon>Glycomycetales</taxon>
        <taxon>Glycomycetaceae</taxon>
        <taxon>Glycomyces</taxon>
    </lineage>
</organism>
<dbReference type="SUPFAM" id="SSF46785">
    <property type="entry name" value="Winged helix' DNA-binding domain"/>
    <property type="match status" value="1"/>
</dbReference>
<dbReference type="InterPro" id="IPR011991">
    <property type="entry name" value="ArsR-like_HTH"/>
</dbReference>
<name>A0A1G7DE28_9ACTN</name>
<reference evidence="3" key="1">
    <citation type="submission" date="2016-10" db="EMBL/GenBank/DDBJ databases">
        <authorList>
            <person name="Varghese N."/>
            <person name="Submissions S."/>
        </authorList>
    </citation>
    <scope>NUCLEOTIDE SEQUENCE [LARGE SCALE GENOMIC DNA]</scope>
    <source>
        <strain evidence="3">CGMCC 4.3516</strain>
    </source>
</reference>
<dbReference type="Gene3D" id="1.10.10.10">
    <property type="entry name" value="Winged helix-like DNA-binding domain superfamily/Winged helix DNA-binding domain"/>
    <property type="match status" value="1"/>
</dbReference>